<evidence type="ECO:0000313" key="2">
    <source>
        <dbReference type="Proteomes" id="UP000672097"/>
    </source>
</evidence>
<name>A0ABS5DX57_9BURK</name>
<sequence length="316" mass="32767">MTLIELMVALLLGLLVAGAAVGTFLASSQMARSMRGAAVVNDGGQSVVGYLSQQLRSAGHLDLMGQEGQWGLLQQMDDQPAPSTGDGSALSLSVASTYPGLFALHGCNQAYTSASQLLNYSCAAGGSNLAASVTVAYQVLTSPNGWLAPSLISALNVNRGFQTDCGGRGTRASDSPSASPSGDAVVNRYYLDVSNRRLMCVGNGNPAQPVQIAADIEQFQVLYGVAQADMSNGEMLKNYLTADEVNALVNGWPNVVAVQVCALAVAEPGSAAAASTNVFNVDCAGRPVESRDGRLRRAHRAIINLRAASRSATSLR</sequence>
<evidence type="ECO:0000313" key="1">
    <source>
        <dbReference type="EMBL" id="MBQ0935741.1"/>
    </source>
</evidence>
<dbReference type="EMBL" id="JAGQDG010000003">
    <property type="protein sequence ID" value="MBQ0935741.1"/>
    <property type="molecule type" value="Genomic_DNA"/>
</dbReference>
<reference evidence="1 2" key="1">
    <citation type="submission" date="2021-04" db="EMBL/GenBank/DDBJ databases">
        <title>The genome sequence of type strain Ideonella paludis KCTC 32238.</title>
        <authorList>
            <person name="Liu Y."/>
        </authorList>
    </citation>
    <scope>NUCLEOTIDE SEQUENCE [LARGE SCALE GENOMIC DNA]</scope>
    <source>
        <strain evidence="1 2">KCTC 32238</strain>
    </source>
</reference>
<comment type="caution">
    <text evidence="1">The sequence shown here is derived from an EMBL/GenBank/DDBJ whole genome shotgun (WGS) entry which is preliminary data.</text>
</comment>
<accession>A0ABS5DX57</accession>
<dbReference type="Pfam" id="PF16074">
    <property type="entry name" value="PilW"/>
    <property type="match status" value="1"/>
</dbReference>
<dbReference type="InterPro" id="IPR032092">
    <property type="entry name" value="PilW"/>
</dbReference>
<protein>
    <submittedName>
        <fullName evidence="1">PilW family protein</fullName>
    </submittedName>
</protein>
<keyword evidence="2" id="KW-1185">Reference proteome</keyword>
<organism evidence="1 2">
    <name type="scientific">Ideonella paludis</name>
    <dbReference type="NCBI Taxonomy" id="1233411"/>
    <lineage>
        <taxon>Bacteria</taxon>
        <taxon>Pseudomonadati</taxon>
        <taxon>Pseudomonadota</taxon>
        <taxon>Betaproteobacteria</taxon>
        <taxon>Burkholderiales</taxon>
        <taxon>Sphaerotilaceae</taxon>
        <taxon>Ideonella</taxon>
    </lineage>
</organism>
<gene>
    <name evidence="1" type="ORF">KAK11_10410</name>
</gene>
<dbReference type="Proteomes" id="UP000672097">
    <property type="component" value="Unassembled WGS sequence"/>
</dbReference>
<proteinExistence type="predicted"/>